<protein>
    <submittedName>
        <fullName evidence="3">CPBP family intramembrane metalloprotease</fullName>
    </submittedName>
</protein>
<feature type="transmembrane region" description="Helical" evidence="1">
    <location>
        <begin position="89"/>
        <end position="111"/>
    </location>
</feature>
<dbReference type="RefSeq" id="WP_137087976.1">
    <property type="nucleotide sequence ID" value="NZ_CP039908.1"/>
</dbReference>
<dbReference type="Proteomes" id="UP000298646">
    <property type="component" value="Chromosome linear"/>
</dbReference>
<feature type="domain" description="CAAX prenyl protease 2/Lysostaphin resistance protein A-like" evidence="2">
    <location>
        <begin position="127"/>
        <end position="233"/>
    </location>
</feature>
<keyword evidence="1" id="KW-0472">Membrane</keyword>
<gene>
    <name evidence="3" type="ORF">CFBP6624_16595</name>
</gene>
<keyword evidence="3" id="KW-0378">Hydrolase</keyword>
<sequence length="240" mass="25700">MKRWHILLLIGLAGVASLLLAGFEQLAPGMQFSLAMRLLMLIQPAILTVAAVSVGQALAAKVGLGAPLVDAWLQGGSLRTILRRQIPPALLVGLAVSLLMITYVRVILPSVTDAVTMAKMTAFPVPLTTRILYGGITEELLTRWGLMSFFAWALWRLSGKGEVRPAILWAAIVLAAALFAAGHLPLLFTIAAQPQPPLIIAILLANFIPGLLFGWLFLRRGLEAAIFSHAFAHCVNALAS</sequence>
<name>A0AAE6EMW8_AGRTU</name>
<proteinExistence type="predicted"/>
<evidence type="ECO:0000313" key="3">
    <source>
        <dbReference type="EMBL" id="QCM03302.1"/>
    </source>
</evidence>
<dbReference type="AlphaFoldDB" id="A0AAE6EMW8"/>
<accession>A0AAE6EMW8</accession>
<dbReference type="EMBL" id="CP039908">
    <property type="protein sequence ID" value="QCM03302.1"/>
    <property type="molecule type" value="Genomic_DNA"/>
</dbReference>
<evidence type="ECO:0000256" key="1">
    <source>
        <dbReference type="SAM" id="Phobius"/>
    </source>
</evidence>
<evidence type="ECO:0000259" key="2">
    <source>
        <dbReference type="Pfam" id="PF02517"/>
    </source>
</evidence>
<feature type="transmembrane region" description="Helical" evidence="1">
    <location>
        <begin position="198"/>
        <end position="218"/>
    </location>
</feature>
<dbReference type="GO" id="GO:0080120">
    <property type="term" value="P:CAAX-box protein maturation"/>
    <property type="evidence" value="ECO:0007669"/>
    <property type="project" value="UniProtKB-ARBA"/>
</dbReference>
<evidence type="ECO:0000313" key="4">
    <source>
        <dbReference type="Proteomes" id="UP000298646"/>
    </source>
</evidence>
<feature type="transmembrane region" description="Helical" evidence="1">
    <location>
        <begin position="131"/>
        <end position="155"/>
    </location>
</feature>
<dbReference type="GO" id="GO:0008237">
    <property type="term" value="F:metallopeptidase activity"/>
    <property type="evidence" value="ECO:0007669"/>
    <property type="project" value="UniProtKB-KW"/>
</dbReference>
<keyword evidence="3" id="KW-0482">Metalloprotease</keyword>
<keyword evidence="1" id="KW-0812">Transmembrane</keyword>
<feature type="transmembrane region" description="Helical" evidence="1">
    <location>
        <begin position="167"/>
        <end position="192"/>
    </location>
</feature>
<reference evidence="3 4" key="1">
    <citation type="submission" date="2019-04" db="EMBL/GenBank/DDBJ databases">
        <title>Complete genome sequence of Agrobacterium tumefaciens CFBP6624.</title>
        <authorList>
            <person name="Haryono M."/>
            <person name="Lin Y.-C."/>
            <person name="Lai E.-M."/>
            <person name="Kuo C.-H."/>
        </authorList>
    </citation>
    <scope>NUCLEOTIDE SEQUENCE [LARGE SCALE GENOMIC DNA]</scope>
    <source>
        <strain evidence="3 4">CFBP6624</strain>
    </source>
</reference>
<feature type="transmembrane region" description="Helical" evidence="1">
    <location>
        <begin position="45"/>
        <end position="69"/>
    </location>
</feature>
<dbReference type="GO" id="GO:0004175">
    <property type="term" value="F:endopeptidase activity"/>
    <property type="evidence" value="ECO:0007669"/>
    <property type="project" value="UniProtKB-ARBA"/>
</dbReference>
<keyword evidence="3" id="KW-0645">Protease</keyword>
<keyword evidence="1" id="KW-1133">Transmembrane helix</keyword>
<dbReference type="Pfam" id="PF02517">
    <property type="entry name" value="Rce1-like"/>
    <property type="match status" value="1"/>
</dbReference>
<organism evidence="3 4">
    <name type="scientific">Agrobacterium tumefaciens</name>
    <dbReference type="NCBI Taxonomy" id="358"/>
    <lineage>
        <taxon>Bacteria</taxon>
        <taxon>Pseudomonadati</taxon>
        <taxon>Pseudomonadota</taxon>
        <taxon>Alphaproteobacteria</taxon>
        <taxon>Hyphomicrobiales</taxon>
        <taxon>Rhizobiaceae</taxon>
        <taxon>Rhizobium/Agrobacterium group</taxon>
        <taxon>Agrobacterium</taxon>
        <taxon>Agrobacterium tumefaciens complex</taxon>
    </lineage>
</organism>
<dbReference type="InterPro" id="IPR003675">
    <property type="entry name" value="Rce1/LyrA-like_dom"/>
</dbReference>